<proteinExistence type="predicted"/>
<accession>A0A3A6PN03</accession>
<dbReference type="Proteomes" id="UP000276588">
    <property type="component" value="Unassembled WGS sequence"/>
</dbReference>
<evidence type="ECO:0000313" key="1">
    <source>
        <dbReference type="EMBL" id="RJX42904.1"/>
    </source>
</evidence>
<keyword evidence="2" id="KW-1185">Reference proteome</keyword>
<gene>
    <name evidence="1" type="ORF">DM826_07835</name>
</gene>
<dbReference type="EMBL" id="QKNY01000012">
    <property type="protein sequence ID" value="RJX42904.1"/>
    <property type="molecule type" value="Genomic_DNA"/>
</dbReference>
<protein>
    <submittedName>
        <fullName evidence="1">Uncharacterized protein</fullName>
    </submittedName>
</protein>
<organism evidence="1 2">
    <name type="scientific">Halonotius aquaticus</name>
    <dbReference type="NCBI Taxonomy" id="2216978"/>
    <lineage>
        <taxon>Archaea</taxon>
        <taxon>Methanobacteriati</taxon>
        <taxon>Methanobacteriota</taxon>
        <taxon>Stenosarchaea group</taxon>
        <taxon>Halobacteria</taxon>
        <taxon>Halobacteriales</taxon>
        <taxon>Haloferacaceae</taxon>
        <taxon>Halonotius</taxon>
    </lineage>
</organism>
<name>A0A3A6PN03_9EURY</name>
<reference evidence="1 2" key="1">
    <citation type="submission" date="2018-06" db="EMBL/GenBank/DDBJ databases">
        <title>Halonotius sp. F13-13 a new haloarchaeeon isolated from a solar saltern from Isla Cristina, Huelva, Spain.</title>
        <authorList>
            <person name="Duran-Viseras A."/>
            <person name="Sanchez-Porro C."/>
            <person name="Ventosa A."/>
        </authorList>
    </citation>
    <scope>NUCLEOTIDE SEQUENCE [LARGE SCALE GENOMIC DNA]</scope>
    <source>
        <strain evidence="1 2">F13-13</strain>
    </source>
</reference>
<comment type="caution">
    <text evidence="1">The sequence shown here is derived from an EMBL/GenBank/DDBJ whole genome shotgun (WGS) entry which is preliminary data.</text>
</comment>
<sequence length="59" mass="7222">MYSQRSRVIRLPLSTSQPFRRRLPFSIEDSRRFFEEAEHVAEHHYQVARMTDNEAHEYI</sequence>
<dbReference type="AlphaFoldDB" id="A0A3A6PN03"/>
<evidence type="ECO:0000313" key="2">
    <source>
        <dbReference type="Proteomes" id="UP000276588"/>
    </source>
</evidence>